<dbReference type="AlphaFoldDB" id="A0AAN5BS88"/>
<dbReference type="Proteomes" id="UP001165205">
    <property type="component" value="Unassembled WGS sequence"/>
</dbReference>
<organism evidence="2 3">
    <name type="scientific">Aspergillus oryzae</name>
    <name type="common">Yellow koji mold</name>
    <dbReference type="NCBI Taxonomy" id="5062"/>
    <lineage>
        <taxon>Eukaryota</taxon>
        <taxon>Fungi</taxon>
        <taxon>Dikarya</taxon>
        <taxon>Ascomycota</taxon>
        <taxon>Pezizomycotina</taxon>
        <taxon>Eurotiomycetes</taxon>
        <taxon>Eurotiomycetidae</taxon>
        <taxon>Eurotiales</taxon>
        <taxon>Aspergillaceae</taxon>
        <taxon>Aspergillus</taxon>
        <taxon>Aspergillus subgen. Circumdati</taxon>
    </lineage>
</organism>
<accession>A0AAN5BS88</accession>
<protein>
    <submittedName>
        <fullName evidence="2">Unnamed protein product</fullName>
    </submittedName>
</protein>
<evidence type="ECO:0000313" key="2">
    <source>
        <dbReference type="EMBL" id="GMG22606.1"/>
    </source>
</evidence>
<feature type="region of interest" description="Disordered" evidence="1">
    <location>
        <begin position="1"/>
        <end position="55"/>
    </location>
</feature>
<evidence type="ECO:0000256" key="1">
    <source>
        <dbReference type="SAM" id="MobiDB-lite"/>
    </source>
</evidence>
<dbReference type="EMBL" id="BSYA01000001">
    <property type="protein sequence ID" value="GMG22606.1"/>
    <property type="molecule type" value="Genomic_DNA"/>
</dbReference>
<proteinExistence type="predicted"/>
<name>A0AAN5BS88_ASPOZ</name>
<comment type="caution">
    <text evidence="2">The sequence shown here is derived from an EMBL/GenBank/DDBJ whole genome shotgun (WGS) entry which is preliminary data.</text>
</comment>
<evidence type="ECO:0000313" key="3">
    <source>
        <dbReference type="Proteomes" id="UP001165205"/>
    </source>
</evidence>
<gene>
    <name evidence="2" type="ORF">Aory04_000021900</name>
</gene>
<sequence length="104" mass="10916">MDKARRKPGADNMGTIRARAMTSDTVSNDHSDSRHALTGTLNIYQPGSHPPSSAGCASEWSAIPVLSAAHPSSAVAFWLPLSPKPELSPIPVSLTTALGQRLTV</sequence>
<reference evidence="2" key="1">
    <citation type="submission" date="2023-04" db="EMBL/GenBank/DDBJ databases">
        <title>Aspergillus oryzae NBRC 4228.</title>
        <authorList>
            <person name="Ichikawa N."/>
            <person name="Sato H."/>
            <person name="Tonouchi N."/>
        </authorList>
    </citation>
    <scope>NUCLEOTIDE SEQUENCE</scope>
    <source>
        <strain evidence="2">NBRC 4228</strain>
    </source>
</reference>